<dbReference type="PROSITE" id="PS01124">
    <property type="entry name" value="HTH_ARAC_FAMILY_2"/>
    <property type="match status" value="1"/>
</dbReference>
<dbReference type="GO" id="GO:0043565">
    <property type="term" value="F:sequence-specific DNA binding"/>
    <property type="evidence" value="ECO:0007669"/>
    <property type="project" value="InterPro"/>
</dbReference>
<sequence>MTMPARPFLQSDTHGIVLRPENRIYRTSGDLGWSSVFVSEQREQPFAAEVPAAGAHLIVLHLGGPVVVRGAVQGHDVRKAVRPGGLFLWPAGSGFKIELEAAVDTLHLYLHDDVVDEVASSLGCAGPGARLEPILGGSDPLIEQLALEVSAAARTGGMSASLHVDQLALSIAGRLVRKNGGDRQAETTRHGFGRHRLRVVTDYVEDALEMGLSLKDLSNLAAMSVTHFTRQFRAEMGMSPHQYVVRRRIERAKYLLGYTQEPIAQIAHGCGFSHQEHLSGMFRRHVGETPARYRRRKRGAATR</sequence>
<dbReference type="PANTHER" id="PTHR46796:SF14">
    <property type="entry name" value="TRANSCRIPTIONAL REGULATORY PROTEIN"/>
    <property type="match status" value="1"/>
</dbReference>
<accession>T0I1V1</accession>
<evidence type="ECO:0000313" key="5">
    <source>
        <dbReference type="EMBL" id="EQB05645.1"/>
    </source>
</evidence>
<evidence type="ECO:0000259" key="4">
    <source>
        <dbReference type="PROSITE" id="PS01124"/>
    </source>
</evidence>
<dbReference type="Proteomes" id="UP000015524">
    <property type="component" value="Unassembled WGS sequence"/>
</dbReference>
<dbReference type="Gene3D" id="1.10.10.60">
    <property type="entry name" value="Homeodomain-like"/>
    <property type="match status" value="1"/>
</dbReference>
<evidence type="ECO:0000313" key="6">
    <source>
        <dbReference type="Proteomes" id="UP000015524"/>
    </source>
</evidence>
<organism evidence="5 6">
    <name type="scientific">Sphingobium baderi LL03</name>
    <dbReference type="NCBI Taxonomy" id="1114964"/>
    <lineage>
        <taxon>Bacteria</taxon>
        <taxon>Pseudomonadati</taxon>
        <taxon>Pseudomonadota</taxon>
        <taxon>Alphaproteobacteria</taxon>
        <taxon>Sphingomonadales</taxon>
        <taxon>Sphingomonadaceae</taxon>
        <taxon>Sphingobium</taxon>
    </lineage>
</organism>
<keyword evidence="3" id="KW-0804">Transcription</keyword>
<dbReference type="InterPro" id="IPR009057">
    <property type="entry name" value="Homeodomain-like_sf"/>
</dbReference>
<name>T0I1V1_9SPHN</name>
<evidence type="ECO:0000256" key="3">
    <source>
        <dbReference type="ARBA" id="ARBA00023163"/>
    </source>
</evidence>
<dbReference type="EMBL" id="ATIB01000024">
    <property type="protein sequence ID" value="EQB05645.1"/>
    <property type="molecule type" value="Genomic_DNA"/>
</dbReference>
<gene>
    <name evidence="5" type="ORF">L485_02685</name>
</gene>
<dbReference type="InterPro" id="IPR018060">
    <property type="entry name" value="HTH_AraC"/>
</dbReference>
<dbReference type="InterPro" id="IPR050204">
    <property type="entry name" value="AraC_XylS_family_regulators"/>
</dbReference>
<proteinExistence type="predicted"/>
<keyword evidence="2" id="KW-0238">DNA-binding</keyword>
<dbReference type="eggNOG" id="COG4977">
    <property type="taxonomic scope" value="Bacteria"/>
</dbReference>
<evidence type="ECO:0000256" key="2">
    <source>
        <dbReference type="ARBA" id="ARBA00023125"/>
    </source>
</evidence>
<dbReference type="Pfam" id="PF12833">
    <property type="entry name" value="HTH_18"/>
    <property type="match status" value="1"/>
</dbReference>
<feature type="domain" description="HTH araC/xylS-type" evidence="4">
    <location>
        <begin position="198"/>
        <end position="296"/>
    </location>
</feature>
<dbReference type="SMART" id="SM00342">
    <property type="entry name" value="HTH_ARAC"/>
    <property type="match status" value="1"/>
</dbReference>
<protein>
    <recommendedName>
        <fullName evidence="4">HTH araC/xylS-type domain-containing protein</fullName>
    </recommendedName>
</protein>
<comment type="caution">
    <text evidence="5">The sequence shown here is derived from an EMBL/GenBank/DDBJ whole genome shotgun (WGS) entry which is preliminary data.</text>
</comment>
<dbReference type="PANTHER" id="PTHR46796">
    <property type="entry name" value="HTH-TYPE TRANSCRIPTIONAL ACTIVATOR RHAS-RELATED"/>
    <property type="match status" value="1"/>
</dbReference>
<dbReference type="PATRIC" id="fig|1114964.3.peg.508"/>
<keyword evidence="6" id="KW-1185">Reference proteome</keyword>
<dbReference type="InterPro" id="IPR018062">
    <property type="entry name" value="HTH_AraC-typ_CS"/>
</dbReference>
<dbReference type="GO" id="GO:0003700">
    <property type="term" value="F:DNA-binding transcription factor activity"/>
    <property type="evidence" value="ECO:0007669"/>
    <property type="project" value="InterPro"/>
</dbReference>
<evidence type="ECO:0000256" key="1">
    <source>
        <dbReference type="ARBA" id="ARBA00023015"/>
    </source>
</evidence>
<dbReference type="PROSITE" id="PS00041">
    <property type="entry name" value="HTH_ARAC_FAMILY_1"/>
    <property type="match status" value="1"/>
</dbReference>
<reference evidence="5 6" key="1">
    <citation type="journal article" date="2013" name="Genome Announc.">
        <title>Draft Genome Sequence of a Hexachlorocyclohexane-Degrading Bacterium, Sphingobium baderi Strain LL03T.</title>
        <authorList>
            <person name="Kaur J."/>
            <person name="Verma H."/>
            <person name="Tripathi C."/>
            <person name="Khurana J.P."/>
            <person name="Lal R."/>
        </authorList>
    </citation>
    <scope>NUCLEOTIDE SEQUENCE [LARGE SCALE GENOMIC DNA]</scope>
    <source>
        <strain evidence="5 6">LL03</strain>
    </source>
</reference>
<dbReference type="SUPFAM" id="SSF46689">
    <property type="entry name" value="Homeodomain-like"/>
    <property type="match status" value="2"/>
</dbReference>
<dbReference type="RefSeq" id="WP_021243522.1">
    <property type="nucleotide sequence ID" value="NZ_ATIB01000024.1"/>
</dbReference>
<dbReference type="AlphaFoldDB" id="T0I1V1"/>
<keyword evidence="1" id="KW-0805">Transcription regulation</keyword>